<dbReference type="InterPro" id="IPR008758">
    <property type="entry name" value="Peptidase_S28"/>
</dbReference>
<reference evidence="7" key="1">
    <citation type="journal article" date="2019" name="Environ. Microbiol.">
        <title>Fungal ecological strategies reflected in gene transcription - a case study of two litter decomposers.</title>
        <authorList>
            <person name="Barbi F."/>
            <person name="Kohler A."/>
            <person name="Barry K."/>
            <person name="Baskaran P."/>
            <person name="Daum C."/>
            <person name="Fauchery L."/>
            <person name="Ihrmark K."/>
            <person name="Kuo A."/>
            <person name="LaButti K."/>
            <person name="Lipzen A."/>
            <person name="Morin E."/>
            <person name="Grigoriev I.V."/>
            <person name="Henrissat B."/>
            <person name="Lindahl B."/>
            <person name="Martin F."/>
        </authorList>
    </citation>
    <scope>NUCLEOTIDE SEQUENCE</scope>
    <source>
        <strain evidence="7">JB14</strain>
    </source>
</reference>
<dbReference type="AlphaFoldDB" id="A0A6A4IFU4"/>
<organism evidence="7 8">
    <name type="scientific">Gymnopus androsaceus JB14</name>
    <dbReference type="NCBI Taxonomy" id="1447944"/>
    <lineage>
        <taxon>Eukaryota</taxon>
        <taxon>Fungi</taxon>
        <taxon>Dikarya</taxon>
        <taxon>Basidiomycota</taxon>
        <taxon>Agaricomycotina</taxon>
        <taxon>Agaricomycetes</taxon>
        <taxon>Agaricomycetidae</taxon>
        <taxon>Agaricales</taxon>
        <taxon>Marasmiineae</taxon>
        <taxon>Omphalotaceae</taxon>
        <taxon>Gymnopus</taxon>
    </lineage>
</organism>
<dbReference type="InterPro" id="IPR029058">
    <property type="entry name" value="AB_hydrolase_fold"/>
</dbReference>
<dbReference type="Pfam" id="PF05577">
    <property type="entry name" value="Peptidase_S28"/>
    <property type="match status" value="2"/>
</dbReference>
<dbReference type="EMBL" id="ML769389">
    <property type="protein sequence ID" value="KAE9408850.1"/>
    <property type="molecule type" value="Genomic_DNA"/>
</dbReference>
<dbReference type="Proteomes" id="UP000799118">
    <property type="component" value="Unassembled WGS sequence"/>
</dbReference>
<protein>
    <recommendedName>
        <fullName evidence="9">Peptidase S28</fullName>
    </recommendedName>
</protein>
<dbReference type="GO" id="GO:0006508">
    <property type="term" value="P:proteolysis"/>
    <property type="evidence" value="ECO:0007669"/>
    <property type="project" value="UniProtKB-KW"/>
</dbReference>
<gene>
    <name evidence="7" type="ORF">BT96DRAFT_985187</name>
</gene>
<feature type="signal peptide" evidence="6">
    <location>
        <begin position="1"/>
        <end position="17"/>
    </location>
</feature>
<evidence type="ECO:0000256" key="1">
    <source>
        <dbReference type="ARBA" id="ARBA00011079"/>
    </source>
</evidence>
<accession>A0A6A4IFU4</accession>
<evidence type="ECO:0000313" key="8">
    <source>
        <dbReference type="Proteomes" id="UP000799118"/>
    </source>
</evidence>
<evidence type="ECO:0000256" key="6">
    <source>
        <dbReference type="SAM" id="SignalP"/>
    </source>
</evidence>
<sequence>MRLRVFVLISLSCLAQAISPNLLRLGPQGVNLWKLEQLHASPKPALFVQDASEINHLEHTVIKPEFTALWFEQPLDHFDKSINDTFLQRYWINTRHYKPGTGAPVIILDGGETSGEDRIPFLDTGIVEILARATNGVGVVLEHRYYGESIATKNLTTDSLSANFMANVQFPGIDENLTAPGTIWIYYGGSYAGARAAHMRVLYPELVYGAIASSAVTHAAIINWEYMDIIRRYADPVCSEHLQKSIETIDSILDHRILSTPLKALFGVHGLKSDTDFVSLIESPLGAWQAKVWDPAVGSPTFDNFCAALSKPVGRKTADVMSLEFGHPKRMISLPGGLKVDLAIVNYGAWIKEHIVSRCPEGSTQEECFGTYDDTQYQGTSLKEIWRLWLFQVCTEWGYFTTAPPDPTHPRIISKRLDLEYESKICRQAYAPGIHFTVPPLPNVTVVNELGDFDIAMDRLAIIDGEVDPWRPDTPHSDYAKDREDTILRPFKIIPNGVHHYDEYGLKNLEDEPPEIRKIHEEMIAFVKEWLKDWKVSRDLEEGK</sequence>
<dbReference type="PANTHER" id="PTHR11010:SF117">
    <property type="entry name" value="SERINE PROTEASE 16"/>
    <property type="match status" value="1"/>
</dbReference>
<evidence type="ECO:0000256" key="2">
    <source>
        <dbReference type="ARBA" id="ARBA00022670"/>
    </source>
</evidence>
<evidence type="ECO:0008006" key="9">
    <source>
        <dbReference type="Google" id="ProtNLM"/>
    </source>
</evidence>
<dbReference type="GO" id="GO:0070008">
    <property type="term" value="F:serine-type exopeptidase activity"/>
    <property type="evidence" value="ECO:0007669"/>
    <property type="project" value="InterPro"/>
</dbReference>
<evidence type="ECO:0000313" key="7">
    <source>
        <dbReference type="EMBL" id="KAE9408850.1"/>
    </source>
</evidence>
<keyword evidence="4" id="KW-0378">Hydrolase</keyword>
<dbReference type="Gene3D" id="3.40.50.1820">
    <property type="entry name" value="alpha/beta hydrolase"/>
    <property type="match status" value="2"/>
</dbReference>
<evidence type="ECO:0000256" key="3">
    <source>
        <dbReference type="ARBA" id="ARBA00022729"/>
    </source>
</evidence>
<evidence type="ECO:0000256" key="4">
    <source>
        <dbReference type="ARBA" id="ARBA00022801"/>
    </source>
</evidence>
<dbReference type="GO" id="GO:0008239">
    <property type="term" value="F:dipeptidyl-peptidase activity"/>
    <property type="evidence" value="ECO:0007669"/>
    <property type="project" value="TreeGrafter"/>
</dbReference>
<comment type="similarity">
    <text evidence="1">Belongs to the peptidase S28 family.</text>
</comment>
<feature type="chain" id="PRO_5025684709" description="Peptidase S28" evidence="6">
    <location>
        <begin position="18"/>
        <end position="544"/>
    </location>
</feature>
<name>A0A6A4IFU4_9AGAR</name>
<keyword evidence="3 6" id="KW-0732">Signal</keyword>
<proteinExistence type="inferred from homology"/>
<keyword evidence="5" id="KW-0325">Glycoprotein</keyword>
<keyword evidence="8" id="KW-1185">Reference proteome</keyword>
<dbReference type="OrthoDB" id="2130629at2759"/>
<dbReference type="PANTHER" id="PTHR11010">
    <property type="entry name" value="PROTEASE S28 PRO-X CARBOXYPEPTIDASE-RELATED"/>
    <property type="match status" value="1"/>
</dbReference>
<evidence type="ECO:0000256" key="5">
    <source>
        <dbReference type="ARBA" id="ARBA00023180"/>
    </source>
</evidence>
<dbReference type="SUPFAM" id="SSF53474">
    <property type="entry name" value="alpha/beta-Hydrolases"/>
    <property type="match status" value="1"/>
</dbReference>
<keyword evidence="2" id="KW-0645">Protease</keyword>